<sequence length="101" mass="10652">MGKAGKPIQETPMIEEGRSILTNPLCGPFADHYEAPVCGTSPARVSPPPAPPSSYGRLSHRVGHAAALSSFSSAEAAARETKVVVKRETILAKNMMLPGRL</sequence>
<accession>A0A8R1V109</accession>
<dbReference type="Proteomes" id="UP000005239">
    <property type="component" value="Unassembled WGS sequence"/>
</dbReference>
<dbReference type="AlphaFoldDB" id="A0A2A6CQD4"/>
<gene>
    <name evidence="1" type="primary">WBGene00284102</name>
</gene>
<reference evidence="1" key="2">
    <citation type="submission" date="2022-06" db="UniProtKB">
        <authorList>
            <consortium name="EnsemblMetazoa"/>
        </authorList>
    </citation>
    <scope>IDENTIFICATION</scope>
    <source>
        <strain evidence="1">PS312</strain>
    </source>
</reference>
<reference evidence="2" key="1">
    <citation type="journal article" date="2008" name="Nat. Genet.">
        <title>The Pristionchus pacificus genome provides a unique perspective on nematode lifestyle and parasitism.</title>
        <authorList>
            <person name="Dieterich C."/>
            <person name="Clifton S.W."/>
            <person name="Schuster L.N."/>
            <person name="Chinwalla A."/>
            <person name="Delehaunty K."/>
            <person name="Dinkelacker I."/>
            <person name="Fulton L."/>
            <person name="Fulton R."/>
            <person name="Godfrey J."/>
            <person name="Minx P."/>
            <person name="Mitreva M."/>
            <person name="Roeseler W."/>
            <person name="Tian H."/>
            <person name="Witte H."/>
            <person name="Yang S.P."/>
            <person name="Wilson R.K."/>
            <person name="Sommer R.J."/>
        </authorList>
    </citation>
    <scope>NUCLEOTIDE SEQUENCE [LARGE SCALE GENOMIC DNA]</scope>
    <source>
        <strain evidence="2">PS312</strain>
    </source>
</reference>
<protein>
    <submittedName>
        <fullName evidence="1">Uncharacterized protein</fullName>
    </submittedName>
</protein>
<name>A0A2A6CQD4_PRIPA</name>
<accession>A0A2A6CQD4</accession>
<dbReference type="EnsemblMetazoa" id="PPA45733.1">
    <property type="protein sequence ID" value="PPA45733.1"/>
    <property type="gene ID" value="WBGene00284102"/>
</dbReference>
<keyword evidence="2" id="KW-1185">Reference proteome</keyword>
<evidence type="ECO:0000313" key="2">
    <source>
        <dbReference type="Proteomes" id="UP000005239"/>
    </source>
</evidence>
<proteinExistence type="predicted"/>
<evidence type="ECO:0000313" key="1">
    <source>
        <dbReference type="EnsemblMetazoa" id="PPA45733.1"/>
    </source>
</evidence>
<organism evidence="1 2">
    <name type="scientific">Pristionchus pacificus</name>
    <name type="common">Parasitic nematode worm</name>
    <dbReference type="NCBI Taxonomy" id="54126"/>
    <lineage>
        <taxon>Eukaryota</taxon>
        <taxon>Metazoa</taxon>
        <taxon>Ecdysozoa</taxon>
        <taxon>Nematoda</taxon>
        <taxon>Chromadorea</taxon>
        <taxon>Rhabditida</taxon>
        <taxon>Rhabditina</taxon>
        <taxon>Diplogasteromorpha</taxon>
        <taxon>Diplogasteroidea</taxon>
        <taxon>Neodiplogasteridae</taxon>
        <taxon>Pristionchus</taxon>
    </lineage>
</organism>